<organism evidence="1 2">
    <name type="scientific">Sphingobium phenoxybenzoativorans</name>
    <dbReference type="NCBI Taxonomy" id="1592790"/>
    <lineage>
        <taxon>Bacteria</taxon>
        <taxon>Pseudomonadati</taxon>
        <taxon>Pseudomonadota</taxon>
        <taxon>Alphaproteobacteria</taxon>
        <taxon>Sphingomonadales</taxon>
        <taxon>Sphingomonadaceae</taxon>
        <taxon>Sphingobium</taxon>
    </lineage>
</organism>
<protein>
    <submittedName>
        <fullName evidence="1">Uncharacterized protein</fullName>
    </submittedName>
</protein>
<dbReference type="Proteomes" id="UP000681425">
    <property type="component" value="Chromosome"/>
</dbReference>
<dbReference type="KEGG" id="spph:KFK14_02070"/>
<keyword evidence="2" id="KW-1185">Reference proteome</keyword>
<accession>A0A975Q1Z0</accession>
<proteinExistence type="predicted"/>
<sequence>MSWRMLEARGRALCVRAAARRRAAIARAVAQEAPGVAATVEGDDIVLEGRGLMRRWLGDLGLRDAAGGGR</sequence>
<dbReference type="RefSeq" id="WP_212609695.1">
    <property type="nucleotide sequence ID" value="NZ_CP073910.1"/>
</dbReference>
<reference evidence="1" key="1">
    <citation type="submission" date="2021-04" db="EMBL/GenBank/DDBJ databases">
        <title>Isolation of p-tert-butylphenol degrading bacteria Sphingobium phenoxybenzoativorans Tas13 from active sludge.</title>
        <authorList>
            <person name="Li Y."/>
        </authorList>
    </citation>
    <scope>NUCLEOTIDE SEQUENCE</scope>
    <source>
        <strain evidence="1">Tas13</strain>
    </source>
</reference>
<evidence type="ECO:0000313" key="2">
    <source>
        <dbReference type="Proteomes" id="UP000681425"/>
    </source>
</evidence>
<name>A0A975Q1Z0_9SPHN</name>
<gene>
    <name evidence="1" type="ORF">KFK14_02070</name>
</gene>
<dbReference type="AlphaFoldDB" id="A0A975Q1Z0"/>
<dbReference type="EMBL" id="CP073910">
    <property type="protein sequence ID" value="QUT06294.1"/>
    <property type="molecule type" value="Genomic_DNA"/>
</dbReference>
<evidence type="ECO:0000313" key="1">
    <source>
        <dbReference type="EMBL" id="QUT06294.1"/>
    </source>
</evidence>